<dbReference type="GO" id="GO:0009407">
    <property type="term" value="P:toxin catabolic process"/>
    <property type="evidence" value="ECO:0007669"/>
    <property type="project" value="UniProtKB-ARBA"/>
</dbReference>
<dbReference type="SFLD" id="SFLDG00358">
    <property type="entry name" value="Main_(cytGST)"/>
    <property type="match status" value="1"/>
</dbReference>
<evidence type="ECO:0000256" key="2">
    <source>
        <dbReference type="ARBA" id="ARBA00022679"/>
    </source>
</evidence>
<dbReference type="InterPro" id="IPR040079">
    <property type="entry name" value="Glutathione_S-Trfase"/>
</dbReference>
<dbReference type="SUPFAM" id="SSF52833">
    <property type="entry name" value="Thioredoxin-like"/>
    <property type="match status" value="1"/>
</dbReference>
<feature type="non-terminal residue" evidence="7">
    <location>
        <position position="254"/>
    </location>
</feature>
<dbReference type="FunFam" id="1.20.1050.10:FF:000016">
    <property type="entry name" value="Glutathione S-transferase U9"/>
    <property type="match status" value="1"/>
</dbReference>
<dbReference type="InterPro" id="IPR036282">
    <property type="entry name" value="Glutathione-S-Trfase_C_sf"/>
</dbReference>
<reference evidence="7" key="1">
    <citation type="submission" date="2021-03" db="EMBL/GenBank/DDBJ databases">
        <authorList>
            <consortium name="Genoscope - CEA"/>
            <person name="William W."/>
        </authorList>
    </citation>
    <scope>NUCLEOTIDE SEQUENCE</scope>
    <source>
        <strain evidence="7">Doubled-haploid Pahang</strain>
    </source>
</reference>
<dbReference type="PANTHER" id="PTHR11260">
    <property type="entry name" value="GLUTATHIONE S-TRANSFERASE, GST, SUPERFAMILY, GST DOMAIN CONTAINING"/>
    <property type="match status" value="1"/>
</dbReference>
<dbReference type="GO" id="GO:0006749">
    <property type="term" value="P:glutathione metabolic process"/>
    <property type="evidence" value="ECO:0007669"/>
    <property type="project" value="InterPro"/>
</dbReference>
<dbReference type="InterPro" id="IPR004045">
    <property type="entry name" value="Glutathione_S-Trfase_N"/>
</dbReference>
<dbReference type="InterPro" id="IPR036249">
    <property type="entry name" value="Thioredoxin-like_sf"/>
</dbReference>
<sequence>TPCLVLLRKKLSSKSEPERGCLSTRRSMAAAGGIEVKLIGAWPSPFVLRARIALNLKGVEYEFLQEKFEEKSELLLRSNPVYKKIPVLLHHGKPICESMIIVEYVDEAWPAAGRAILPADPYERALHRFWASYVDDKWFPSMFGIAKAETEEAKAESAEQAWAGLKLLEEAFEKLSKGKAFFGGDTIGYVDIALGSYLGWAKVIERMTGLKLFDEEKTPLLAVWAGRFCAHEAVKEVMPETEKLMEFAKMRLGK</sequence>
<dbReference type="FunFam" id="3.40.30.10:FF:000044">
    <property type="entry name" value="Glutathione S-transferase GSTU6"/>
    <property type="match status" value="1"/>
</dbReference>
<dbReference type="Pfam" id="PF02798">
    <property type="entry name" value="GST_N"/>
    <property type="match status" value="1"/>
</dbReference>
<dbReference type="InterPro" id="IPR045074">
    <property type="entry name" value="GST_C_Tau"/>
</dbReference>
<gene>
    <name evidence="7" type="ORF">GSMUA_300450.1</name>
</gene>
<protein>
    <recommendedName>
        <fullName evidence="1">glutathione transferase</fullName>
        <ecNumber evidence="1">2.5.1.18</ecNumber>
    </recommendedName>
</protein>
<dbReference type="SFLD" id="SFLDG01152">
    <property type="entry name" value="Main.3:_Omega-_and_Tau-like"/>
    <property type="match status" value="1"/>
</dbReference>
<comment type="catalytic activity">
    <reaction evidence="4">
        <text>RX + glutathione = an S-substituted glutathione + a halide anion + H(+)</text>
        <dbReference type="Rhea" id="RHEA:16437"/>
        <dbReference type="ChEBI" id="CHEBI:15378"/>
        <dbReference type="ChEBI" id="CHEBI:16042"/>
        <dbReference type="ChEBI" id="CHEBI:17792"/>
        <dbReference type="ChEBI" id="CHEBI:57925"/>
        <dbReference type="ChEBI" id="CHEBI:90779"/>
        <dbReference type="EC" id="2.5.1.18"/>
    </reaction>
</comment>
<dbReference type="EC" id="2.5.1.18" evidence="1"/>
<dbReference type="SFLD" id="SFLDS00019">
    <property type="entry name" value="Glutathione_Transferase_(cytos"/>
    <property type="match status" value="1"/>
</dbReference>
<dbReference type="PROSITE" id="PS50404">
    <property type="entry name" value="GST_NTER"/>
    <property type="match status" value="1"/>
</dbReference>
<dbReference type="SUPFAM" id="SSF47616">
    <property type="entry name" value="GST C-terminal domain-like"/>
    <property type="match status" value="1"/>
</dbReference>
<dbReference type="Pfam" id="PF13410">
    <property type="entry name" value="GST_C_2"/>
    <property type="match status" value="1"/>
</dbReference>
<dbReference type="InterPro" id="IPR010987">
    <property type="entry name" value="Glutathione-S-Trfase_C-like"/>
</dbReference>
<dbReference type="GO" id="GO:0004364">
    <property type="term" value="F:glutathione transferase activity"/>
    <property type="evidence" value="ECO:0007669"/>
    <property type="project" value="UniProtKB-EC"/>
</dbReference>
<dbReference type="InterPro" id="IPR045073">
    <property type="entry name" value="Omega/Tau-like"/>
</dbReference>
<evidence type="ECO:0000256" key="3">
    <source>
        <dbReference type="ARBA" id="ARBA00025743"/>
    </source>
</evidence>
<feature type="domain" description="GST C-terminal" evidence="6">
    <location>
        <begin position="120"/>
        <end position="247"/>
    </location>
</feature>
<dbReference type="Gene3D" id="3.40.30.10">
    <property type="entry name" value="Glutaredoxin"/>
    <property type="match status" value="1"/>
</dbReference>
<keyword evidence="2" id="KW-0808">Transferase</keyword>
<dbReference type="PROSITE" id="PS50405">
    <property type="entry name" value="GST_CTER"/>
    <property type="match status" value="1"/>
</dbReference>
<dbReference type="EMBL" id="HG996466">
    <property type="protein sequence ID" value="CAG1859752.1"/>
    <property type="molecule type" value="Genomic_DNA"/>
</dbReference>
<dbReference type="PANTHER" id="PTHR11260:SF615">
    <property type="entry name" value="GLUTATHIONE S-TRANSFERASE U17"/>
    <property type="match status" value="1"/>
</dbReference>
<dbReference type="Gene3D" id="1.20.1050.10">
    <property type="match status" value="1"/>
</dbReference>
<evidence type="ECO:0000259" key="5">
    <source>
        <dbReference type="PROSITE" id="PS50404"/>
    </source>
</evidence>
<dbReference type="CDD" id="cd03185">
    <property type="entry name" value="GST_C_Tau"/>
    <property type="match status" value="1"/>
</dbReference>
<proteinExistence type="inferred from homology"/>
<evidence type="ECO:0000256" key="1">
    <source>
        <dbReference type="ARBA" id="ARBA00012452"/>
    </source>
</evidence>
<name>A0A8D7FN32_MUSAM</name>
<organism evidence="7">
    <name type="scientific">Musa acuminata subsp. malaccensis</name>
    <name type="common">Wild banana</name>
    <name type="synonym">Musa malaccensis</name>
    <dbReference type="NCBI Taxonomy" id="214687"/>
    <lineage>
        <taxon>Eukaryota</taxon>
        <taxon>Viridiplantae</taxon>
        <taxon>Streptophyta</taxon>
        <taxon>Embryophyta</taxon>
        <taxon>Tracheophyta</taxon>
        <taxon>Spermatophyta</taxon>
        <taxon>Magnoliopsida</taxon>
        <taxon>Liliopsida</taxon>
        <taxon>Zingiberales</taxon>
        <taxon>Musaceae</taxon>
        <taxon>Musa</taxon>
    </lineage>
</organism>
<dbReference type="CDD" id="cd03058">
    <property type="entry name" value="GST_N_Tau"/>
    <property type="match status" value="1"/>
</dbReference>
<evidence type="ECO:0000313" key="7">
    <source>
        <dbReference type="EMBL" id="CAG1859752.1"/>
    </source>
</evidence>
<accession>A0A8D7FN32</accession>
<evidence type="ECO:0000256" key="4">
    <source>
        <dbReference type="ARBA" id="ARBA00047960"/>
    </source>
</evidence>
<dbReference type="AlphaFoldDB" id="A0A8D7FN32"/>
<evidence type="ECO:0000259" key="6">
    <source>
        <dbReference type="PROSITE" id="PS50405"/>
    </source>
</evidence>
<feature type="domain" description="GST N-terminal" evidence="5">
    <location>
        <begin position="34"/>
        <end position="113"/>
    </location>
</feature>
<comment type="similarity">
    <text evidence="3">Belongs to the GST superfamily. Tau family.</text>
</comment>